<evidence type="ECO:0000256" key="2">
    <source>
        <dbReference type="SAM" id="SignalP"/>
    </source>
</evidence>
<feature type="region of interest" description="Disordered" evidence="1">
    <location>
        <begin position="133"/>
        <end position="168"/>
    </location>
</feature>
<organism evidence="3 4">
    <name type="scientific">Portunus trituberculatus</name>
    <name type="common">Swimming crab</name>
    <name type="synonym">Neptunus trituberculatus</name>
    <dbReference type="NCBI Taxonomy" id="210409"/>
    <lineage>
        <taxon>Eukaryota</taxon>
        <taxon>Metazoa</taxon>
        <taxon>Ecdysozoa</taxon>
        <taxon>Arthropoda</taxon>
        <taxon>Crustacea</taxon>
        <taxon>Multicrustacea</taxon>
        <taxon>Malacostraca</taxon>
        <taxon>Eumalacostraca</taxon>
        <taxon>Eucarida</taxon>
        <taxon>Decapoda</taxon>
        <taxon>Pleocyemata</taxon>
        <taxon>Brachyura</taxon>
        <taxon>Eubrachyura</taxon>
        <taxon>Portunoidea</taxon>
        <taxon>Portunidae</taxon>
        <taxon>Portuninae</taxon>
        <taxon>Portunus</taxon>
    </lineage>
</organism>
<dbReference type="OrthoDB" id="8300685at2759"/>
<name>A0A5B7FXY4_PORTR</name>
<protein>
    <recommendedName>
        <fullName evidence="5">CCHC-type domain-containing protein</fullName>
    </recommendedName>
</protein>
<evidence type="ECO:0000256" key="1">
    <source>
        <dbReference type="SAM" id="MobiDB-lite"/>
    </source>
</evidence>
<proteinExistence type="predicted"/>
<dbReference type="PANTHER" id="PTHR45823:SF1">
    <property type="entry name" value="T-SNARE COILED-COIL HOMOLOGY DOMAIN-CONTAINING PROTEIN"/>
    <property type="match status" value="1"/>
</dbReference>
<evidence type="ECO:0000313" key="4">
    <source>
        <dbReference type="Proteomes" id="UP000324222"/>
    </source>
</evidence>
<keyword evidence="2" id="KW-0732">Signal</keyword>
<feature type="compositionally biased region" description="Basic and acidic residues" evidence="1">
    <location>
        <begin position="207"/>
        <end position="223"/>
    </location>
</feature>
<accession>A0A5B7FXY4</accession>
<sequence length="223" mass="25011">MASARQWSRVEMAMQLVWALKGAALEVLNQLPAAQRSSYSKVTKALERRTRFRARVRGPGETLTRLAQNLEVLVRRGYPEASEMIILLRDQFVDAIDKQQLRIYVQQAHPKDLQEALARGLDLELFLWTMREQPSGNRSPHKVKAKSGGVAKPPSSLSPPPAGEFQEAGPTQYKPCCYNCGKGHRMTECTLVPTKDSKEAAGNWKGLVERVERQSESKRPQSA</sequence>
<evidence type="ECO:0008006" key="5">
    <source>
        <dbReference type="Google" id="ProtNLM"/>
    </source>
</evidence>
<reference evidence="3 4" key="1">
    <citation type="submission" date="2019-05" db="EMBL/GenBank/DDBJ databases">
        <title>Another draft genome of Portunus trituberculatus and its Hox gene families provides insights of decapod evolution.</title>
        <authorList>
            <person name="Jeong J.-H."/>
            <person name="Song I."/>
            <person name="Kim S."/>
            <person name="Choi T."/>
            <person name="Kim D."/>
            <person name="Ryu S."/>
            <person name="Kim W."/>
        </authorList>
    </citation>
    <scope>NUCLEOTIDE SEQUENCE [LARGE SCALE GENOMIC DNA]</scope>
    <source>
        <tissue evidence="3">Muscle</tissue>
    </source>
</reference>
<dbReference type="AlphaFoldDB" id="A0A5B7FXY4"/>
<comment type="caution">
    <text evidence="3">The sequence shown here is derived from an EMBL/GenBank/DDBJ whole genome shotgun (WGS) entry which is preliminary data.</text>
</comment>
<dbReference type="PANTHER" id="PTHR45823">
    <property type="entry name" value="T-SNARE COILED-COIL HOMOLOGY DOMAIN-CONTAINING PROTEIN"/>
    <property type="match status" value="1"/>
</dbReference>
<feature type="chain" id="PRO_5022868934" description="CCHC-type domain-containing protein" evidence="2">
    <location>
        <begin position="20"/>
        <end position="223"/>
    </location>
</feature>
<dbReference type="EMBL" id="VSRR010009081">
    <property type="protein sequence ID" value="MPC49768.1"/>
    <property type="molecule type" value="Genomic_DNA"/>
</dbReference>
<evidence type="ECO:0000313" key="3">
    <source>
        <dbReference type="EMBL" id="MPC49768.1"/>
    </source>
</evidence>
<keyword evidence="4" id="KW-1185">Reference proteome</keyword>
<feature type="region of interest" description="Disordered" evidence="1">
    <location>
        <begin position="196"/>
        <end position="223"/>
    </location>
</feature>
<dbReference type="Proteomes" id="UP000324222">
    <property type="component" value="Unassembled WGS sequence"/>
</dbReference>
<feature type="signal peptide" evidence="2">
    <location>
        <begin position="1"/>
        <end position="19"/>
    </location>
</feature>
<gene>
    <name evidence="3" type="ORF">E2C01_043582</name>
</gene>